<organism evidence="2 3">
    <name type="scientific">Ascaris lumbricoides</name>
    <name type="common">Giant roundworm</name>
    <dbReference type="NCBI Taxonomy" id="6252"/>
    <lineage>
        <taxon>Eukaryota</taxon>
        <taxon>Metazoa</taxon>
        <taxon>Ecdysozoa</taxon>
        <taxon>Nematoda</taxon>
        <taxon>Chromadorea</taxon>
        <taxon>Rhabditida</taxon>
        <taxon>Spirurina</taxon>
        <taxon>Ascaridomorpha</taxon>
        <taxon>Ascaridoidea</taxon>
        <taxon>Ascarididae</taxon>
        <taxon>Ascaris</taxon>
    </lineage>
</organism>
<evidence type="ECO:0000313" key="2">
    <source>
        <dbReference type="Proteomes" id="UP000036681"/>
    </source>
</evidence>
<proteinExistence type="predicted"/>
<dbReference type="AlphaFoldDB" id="A0A0M3HGB0"/>
<accession>A0A0M3HGB0</accession>
<name>A0A0M3HGB0_ASCLU</name>
<keyword evidence="1" id="KW-1133">Transmembrane helix</keyword>
<sequence length="69" mass="8067">MVFRKYRPNKQWGKMDTRIFKAILEARNKRKMPSFQVPDAVKVCSFLCVMKSFALLVLVYLFPSSVGYS</sequence>
<keyword evidence="1" id="KW-0812">Transmembrane</keyword>
<evidence type="ECO:0000313" key="3">
    <source>
        <dbReference type="WBParaSite" id="ALUE_0000055501-mRNA-1"/>
    </source>
</evidence>
<dbReference type="WBParaSite" id="ALUE_0000055501-mRNA-1">
    <property type="protein sequence ID" value="ALUE_0000055501-mRNA-1"/>
    <property type="gene ID" value="ALUE_0000055501"/>
</dbReference>
<protein>
    <submittedName>
        <fullName evidence="3">60S ribosomal protein L23a</fullName>
    </submittedName>
</protein>
<keyword evidence="2" id="KW-1185">Reference proteome</keyword>
<reference evidence="3" key="1">
    <citation type="submission" date="2017-02" db="UniProtKB">
        <authorList>
            <consortium name="WormBaseParasite"/>
        </authorList>
    </citation>
    <scope>IDENTIFICATION</scope>
</reference>
<evidence type="ECO:0000256" key="1">
    <source>
        <dbReference type="SAM" id="Phobius"/>
    </source>
</evidence>
<keyword evidence="1" id="KW-0472">Membrane</keyword>
<dbReference type="Proteomes" id="UP000036681">
    <property type="component" value="Unplaced"/>
</dbReference>
<feature type="transmembrane region" description="Helical" evidence="1">
    <location>
        <begin position="40"/>
        <end position="62"/>
    </location>
</feature>